<comment type="caution">
    <text evidence="2">The sequence shown here is derived from an EMBL/GenBank/DDBJ whole genome shotgun (WGS) entry which is preliminary data.</text>
</comment>
<dbReference type="PANTHER" id="PTHR30092">
    <property type="entry name" value="INNER MEMBRANE PROTEIN CRED"/>
    <property type="match status" value="1"/>
</dbReference>
<dbReference type="PIRSF" id="PIRSF004548">
    <property type="entry name" value="CreD"/>
    <property type="match status" value="1"/>
</dbReference>
<keyword evidence="1" id="KW-0472">Membrane</keyword>
<gene>
    <name evidence="2" type="ORF">HNP55_001101</name>
</gene>
<dbReference type="NCBIfam" id="NF008712">
    <property type="entry name" value="PRK11715.1-1"/>
    <property type="match status" value="1"/>
</dbReference>
<dbReference type="EMBL" id="JACHLP010000002">
    <property type="protein sequence ID" value="MBB4842586.1"/>
    <property type="molecule type" value="Genomic_DNA"/>
</dbReference>
<proteinExistence type="predicted"/>
<dbReference type="GO" id="GO:0005886">
    <property type="term" value="C:plasma membrane"/>
    <property type="evidence" value="ECO:0007669"/>
    <property type="project" value="TreeGrafter"/>
</dbReference>
<protein>
    <submittedName>
        <fullName evidence="2">Inner membrane protein</fullName>
    </submittedName>
</protein>
<sequence>MVKPWVSKLLILAAVGFLLSLVLLRIGWLVDERQGRQAEAVQGVEESLAGAQTLIGPLLFRTCVETWEESQGEGKERRLVSEKREFILSRVPRVLQVGGQLDHEARYRGLFKVNAYAGRLQLDAQWASLDGLTARPEHKGGQISCGGYRVMLATSDVRGLRGVELRRGEQSLSVLPGTQYPSYRKGLHAELGELNPADITAKTPLALRLQLDLVGTQRFALVPAAQSTRLDLRSNWPHPSFGGRFLPNQREVGEQGFTAHWQVSELASTAAQAVQQAESAEKLEHLGFEMLDPVNPYVMSDRAIKYGLMFILLTFTCVGMVELLSGRRVHPVQYLLVGLAMSVFFLLLLSLSEHLSFAASYASAAAAALALLSFYGAHILGGWRRGLGFGAALGLLYGALYALLQQEQAALLLGSLLLFGVLAAVMVLTRKLDWYSLALPNEPAASR</sequence>
<feature type="transmembrane region" description="Helical" evidence="1">
    <location>
        <begin position="357"/>
        <end position="375"/>
    </location>
</feature>
<keyword evidence="3" id="KW-1185">Reference proteome</keyword>
<organism evidence="2 3">
    <name type="scientific">Roseateles oligotrophus</name>
    <dbReference type="NCBI Taxonomy" id="1769250"/>
    <lineage>
        <taxon>Bacteria</taxon>
        <taxon>Pseudomonadati</taxon>
        <taxon>Pseudomonadota</taxon>
        <taxon>Betaproteobacteria</taxon>
        <taxon>Burkholderiales</taxon>
        <taxon>Sphaerotilaceae</taxon>
        <taxon>Roseateles</taxon>
    </lineage>
</organism>
<dbReference type="RefSeq" id="WP_184297024.1">
    <property type="nucleotide sequence ID" value="NZ_JACHLP010000002.1"/>
</dbReference>
<reference evidence="2 3" key="1">
    <citation type="submission" date="2020-08" db="EMBL/GenBank/DDBJ databases">
        <title>Functional genomics of gut bacteria from endangered species of beetles.</title>
        <authorList>
            <person name="Carlos-Shanley C."/>
        </authorList>
    </citation>
    <scope>NUCLEOTIDE SEQUENCE [LARGE SCALE GENOMIC DNA]</scope>
    <source>
        <strain evidence="2 3">S00239</strain>
    </source>
</reference>
<name>A0A840L3Q4_9BURK</name>
<dbReference type="Pfam" id="PF06123">
    <property type="entry name" value="CreD"/>
    <property type="match status" value="1"/>
</dbReference>
<accession>A0A840L3Q4</accession>
<feature type="transmembrane region" description="Helical" evidence="1">
    <location>
        <begin position="410"/>
        <end position="429"/>
    </location>
</feature>
<feature type="transmembrane region" description="Helical" evidence="1">
    <location>
        <begin position="332"/>
        <end position="351"/>
    </location>
</feature>
<feature type="transmembrane region" description="Helical" evidence="1">
    <location>
        <begin position="306"/>
        <end position="325"/>
    </location>
</feature>
<dbReference type="InterPro" id="IPR010364">
    <property type="entry name" value="Uncharacterised_IM_CreD"/>
</dbReference>
<keyword evidence="1" id="KW-1133">Transmembrane helix</keyword>
<dbReference type="Proteomes" id="UP000562027">
    <property type="component" value="Unassembled WGS sequence"/>
</dbReference>
<evidence type="ECO:0000313" key="2">
    <source>
        <dbReference type="EMBL" id="MBB4842586.1"/>
    </source>
</evidence>
<evidence type="ECO:0000256" key="1">
    <source>
        <dbReference type="SAM" id="Phobius"/>
    </source>
</evidence>
<feature type="transmembrane region" description="Helical" evidence="1">
    <location>
        <begin position="387"/>
        <end position="404"/>
    </location>
</feature>
<dbReference type="PANTHER" id="PTHR30092:SF0">
    <property type="entry name" value="INNER MEMBRANE PROTEIN CRED"/>
    <property type="match status" value="1"/>
</dbReference>
<keyword evidence="1" id="KW-0812">Transmembrane</keyword>
<dbReference type="AlphaFoldDB" id="A0A840L3Q4"/>
<evidence type="ECO:0000313" key="3">
    <source>
        <dbReference type="Proteomes" id="UP000562027"/>
    </source>
</evidence>